<protein>
    <recommendedName>
        <fullName evidence="4">Chitobiosyldiphosphodolichol beta-mannosyltransferase</fullName>
        <ecNumber evidence="3">2.4.1.142</ecNumber>
    </recommendedName>
</protein>
<evidence type="ECO:0000256" key="6">
    <source>
        <dbReference type="ARBA" id="ARBA00022679"/>
    </source>
</evidence>
<evidence type="ECO:0000256" key="2">
    <source>
        <dbReference type="ARBA" id="ARBA00004922"/>
    </source>
</evidence>
<evidence type="ECO:0000256" key="1">
    <source>
        <dbReference type="ARBA" id="ARBA00004389"/>
    </source>
</evidence>
<evidence type="ECO:0000313" key="13">
    <source>
        <dbReference type="Proteomes" id="UP000054053"/>
    </source>
</evidence>
<dbReference type="PANTHER" id="PTHR13036:SF0">
    <property type="entry name" value="CHITOBIOSYLDIPHOSPHODOLICHOL BETA-MANNOSYLTRANSFERASE"/>
    <property type="match status" value="1"/>
</dbReference>
<comment type="caution">
    <text evidence="12">The sequence shown here is derived from an EMBL/GenBank/DDBJ whole genome shotgun (WGS) entry which is preliminary data.</text>
</comment>
<comment type="pathway">
    <text evidence="2">Protein modification; protein glycosylation.</text>
</comment>
<comment type="subcellular location">
    <subcellularLocation>
        <location evidence="1">Endoplasmic reticulum membrane</location>
        <topology evidence="1">Single-pass membrane protein</topology>
    </subcellularLocation>
</comment>
<dbReference type="GO" id="GO:0005789">
    <property type="term" value="C:endoplasmic reticulum membrane"/>
    <property type="evidence" value="ECO:0007669"/>
    <property type="project" value="UniProtKB-SubCell"/>
</dbReference>
<dbReference type="EC" id="2.4.1.142" evidence="3"/>
<evidence type="ECO:0000313" key="12">
    <source>
        <dbReference type="EMBL" id="GAO16740.1"/>
    </source>
</evidence>
<dbReference type="GO" id="GO:0004578">
    <property type="term" value="F:chitobiosyldiphosphodolichol beta-mannosyltransferase activity"/>
    <property type="evidence" value="ECO:0007669"/>
    <property type="project" value="UniProtKB-EC"/>
</dbReference>
<dbReference type="FunFam" id="3.40.50.2000:FF:000162">
    <property type="entry name" value="Beta-1,4-mannosyltransferase (Alg1), putative"/>
    <property type="match status" value="1"/>
</dbReference>
<sequence>MATAFVLSVLAGIISAFVLKYGLKTLGWLASRLCDMIPSRYHPPEKPGDNHIQILVLGDIGRSPRMQYHAISFAKHGRKVDIVAYKGKDQILGALFLTVSLANRMHSVRAETSRHPDLIGNERVSLYALAPQPEWIAWGTLPFFLNIPCKVMQQFWTLLYTMMWATPAAQWIIIQVSSEGAKRTSHTMDLLTWPQNPPSIPTFHVALLVSWIRGSKVVIDWHNYGHTILAQKPLYAILVPFYRWYEIFLGKFLGNVNLAVTDAMARELRGARFNLKNPVHTLHDRPAHLFQPITSRKAREEFLSRLPQTKSHFKDIMDGHMRLIVSSTSWTPDEDFSMLIEALVSYANPHEGDGTSEPPSPILAIITGKGPEKEKYVEMIKQMQEGGRLPGVKILTAWLSNREYASLLASADLGISLHKSSSGVDLPMKVVDMFGAGLPVAAYSAFESFGELVKEGENGCGFETADQLKNIFGRLFSEEGQDELAKLKRGAIKEGSLRWDEEWDRVMASIIGLSD</sequence>
<comment type="function">
    <text evidence="11">Participates in the formation of the lipid-linked precursor oligosaccharide for N-glycosylation. Involved in assembling the dolichol-pyrophosphate-GlcNAc(2)-Man(5) intermediate on the cytoplasmic surface of the ER.</text>
</comment>
<proteinExistence type="predicted"/>
<evidence type="ECO:0000256" key="9">
    <source>
        <dbReference type="ARBA" id="ARBA00022989"/>
    </source>
</evidence>
<evidence type="ECO:0000256" key="5">
    <source>
        <dbReference type="ARBA" id="ARBA00022676"/>
    </source>
</evidence>
<keyword evidence="7" id="KW-0812">Transmembrane</keyword>
<reference evidence="13" key="1">
    <citation type="journal article" date="2016" name="Genome Announc.">
        <title>Genome sequence of Ustilaginoidea virens IPU010, a rice pathogenic fungus causing false smut.</title>
        <authorList>
            <person name="Kumagai T."/>
            <person name="Ishii T."/>
            <person name="Terai G."/>
            <person name="Umemura M."/>
            <person name="Machida M."/>
            <person name="Asai K."/>
        </authorList>
    </citation>
    <scope>NUCLEOTIDE SEQUENCE [LARGE SCALE GENOMIC DNA]</scope>
    <source>
        <strain evidence="13">IPU010</strain>
    </source>
</reference>
<evidence type="ECO:0000256" key="4">
    <source>
        <dbReference type="ARBA" id="ARBA00015841"/>
    </source>
</evidence>
<evidence type="ECO:0000256" key="7">
    <source>
        <dbReference type="ARBA" id="ARBA00022692"/>
    </source>
</evidence>
<keyword evidence="10" id="KW-0472">Membrane</keyword>
<accession>A0A1B5L039</accession>
<evidence type="ECO:0000256" key="8">
    <source>
        <dbReference type="ARBA" id="ARBA00022824"/>
    </source>
</evidence>
<dbReference type="AlphaFoldDB" id="A0A1B5L039"/>
<evidence type="ECO:0000256" key="11">
    <source>
        <dbReference type="ARBA" id="ARBA00024899"/>
    </source>
</evidence>
<evidence type="ECO:0000256" key="10">
    <source>
        <dbReference type="ARBA" id="ARBA00023136"/>
    </source>
</evidence>
<keyword evidence="8" id="KW-0256">Endoplasmic reticulum</keyword>
<keyword evidence="6" id="KW-0808">Transferase</keyword>
<dbReference type="Gene3D" id="3.40.50.2000">
    <property type="entry name" value="Glycogen Phosphorylase B"/>
    <property type="match status" value="1"/>
</dbReference>
<dbReference type="PANTHER" id="PTHR13036">
    <property type="entry name" value="BETA1,4 MANNOSYLTRANSFERASE"/>
    <property type="match status" value="1"/>
</dbReference>
<dbReference type="EMBL" id="BBTG02000053">
    <property type="protein sequence ID" value="GAO16740.1"/>
    <property type="molecule type" value="Genomic_DNA"/>
</dbReference>
<dbReference type="Proteomes" id="UP000054053">
    <property type="component" value="Unassembled WGS sequence"/>
</dbReference>
<organism evidence="12 13">
    <name type="scientific">Ustilaginoidea virens</name>
    <name type="common">Rice false smut fungus</name>
    <name type="synonym">Villosiclava virens</name>
    <dbReference type="NCBI Taxonomy" id="1159556"/>
    <lineage>
        <taxon>Eukaryota</taxon>
        <taxon>Fungi</taxon>
        <taxon>Dikarya</taxon>
        <taxon>Ascomycota</taxon>
        <taxon>Pezizomycotina</taxon>
        <taxon>Sordariomycetes</taxon>
        <taxon>Hypocreomycetidae</taxon>
        <taxon>Hypocreales</taxon>
        <taxon>Clavicipitaceae</taxon>
        <taxon>Ustilaginoidea</taxon>
    </lineage>
</organism>
<keyword evidence="9" id="KW-1133">Transmembrane helix</keyword>
<dbReference type="InterPro" id="IPR026051">
    <property type="entry name" value="ALG1-like"/>
</dbReference>
<name>A0A1B5L039_USTVR</name>
<evidence type="ECO:0000256" key="3">
    <source>
        <dbReference type="ARBA" id="ARBA00012611"/>
    </source>
</evidence>
<gene>
    <name evidence="12" type="ORF">UVI_02058110</name>
</gene>
<keyword evidence="5" id="KW-0328">Glycosyltransferase</keyword>
<dbReference type="SUPFAM" id="SSF53756">
    <property type="entry name" value="UDP-Glycosyltransferase/glycogen phosphorylase"/>
    <property type="match status" value="1"/>
</dbReference>